<dbReference type="RefSeq" id="WP_169415310.1">
    <property type="nucleotide sequence ID" value="NZ_JAAXKZ010000122.1"/>
</dbReference>
<evidence type="ECO:0000313" key="6">
    <source>
        <dbReference type="Proteomes" id="UP000586918"/>
    </source>
</evidence>
<keyword evidence="4" id="KW-0143">Chaperone</keyword>
<dbReference type="Proteomes" id="UP000586918">
    <property type="component" value="Unassembled WGS sequence"/>
</dbReference>
<dbReference type="AlphaFoldDB" id="A0A848DP66"/>
<reference evidence="5 6" key="1">
    <citation type="submission" date="2020-04" db="EMBL/GenBank/DDBJ databases">
        <authorList>
            <person name="Klaysubun C."/>
            <person name="Duangmal K."/>
            <person name="Lipun K."/>
        </authorList>
    </citation>
    <scope>NUCLEOTIDE SEQUENCE [LARGE SCALE GENOMIC DNA]</scope>
    <source>
        <strain evidence="5 6">DSM 45300</strain>
    </source>
</reference>
<comment type="similarity">
    <text evidence="2">Belongs to the EspG family.</text>
</comment>
<dbReference type="EMBL" id="JAAXKZ010000122">
    <property type="protein sequence ID" value="NMH94630.1"/>
    <property type="molecule type" value="Genomic_DNA"/>
</dbReference>
<keyword evidence="6" id="KW-1185">Reference proteome</keyword>
<accession>A0A848DP66</accession>
<proteinExistence type="inferred from homology"/>
<dbReference type="InterPro" id="IPR025734">
    <property type="entry name" value="EspG"/>
</dbReference>
<dbReference type="Pfam" id="PF14011">
    <property type="entry name" value="ESX-1_EspG"/>
    <property type="match status" value="1"/>
</dbReference>
<keyword evidence="3" id="KW-0963">Cytoplasm</keyword>
<organism evidence="5 6">
    <name type="scientific">Pseudonocardia bannensis</name>
    <dbReference type="NCBI Taxonomy" id="630973"/>
    <lineage>
        <taxon>Bacteria</taxon>
        <taxon>Bacillati</taxon>
        <taxon>Actinomycetota</taxon>
        <taxon>Actinomycetes</taxon>
        <taxon>Pseudonocardiales</taxon>
        <taxon>Pseudonocardiaceae</taxon>
        <taxon>Pseudonocardia</taxon>
    </lineage>
</organism>
<comment type="subcellular location">
    <subcellularLocation>
        <location evidence="1">Cytoplasm</location>
    </subcellularLocation>
</comment>
<evidence type="ECO:0000256" key="2">
    <source>
        <dbReference type="ARBA" id="ARBA00006411"/>
    </source>
</evidence>
<sequence length="268" mass="28591">MRESLFPAATAGPTHRRVLTAVEFDVLWERLGLGPTPVVLRLASPGRTHGERAQIVAAGLQALRRRGLTDASGPDPELARLLTVLARPARQLELRAWLGRSVRAVAAGDLDLAVLAVRQDSTVTLETCGSLPAGVLGVLPTAVPGPGRASTVPTQVLAEALAHPGDLRQALIARAVPAADATLLARMLHDGGRRSQLTALVTDRWEVPRRLSRVLTVLDGPRGRHLLTRSTADDGTDWTTIGPTDERRLRHRVDELLSEAATAAEQAA</sequence>
<gene>
    <name evidence="5" type="ORF">HF519_24265</name>
</gene>
<comment type="caution">
    <text evidence="5">The sequence shown here is derived from an EMBL/GenBank/DDBJ whole genome shotgun (WGS) entry which is preliminary data.</text>
</comment>
<evidence type="ECO:0000256" key="3">
    <source>
        <dbReference type="ARBA" id="ARBA00022490"/>
    </source>
</evidence>
<evidence type="ECO:0000256" key="4">
    <source>
        <dbReference type="ARBA" id="ARBA00023186"/>
    </source>
</evidence>
<name>A0A848DP66_9PSEU</name>
<evidence type="ECO:0000256" key="1">
    <source>
        <dbReference type="ARBA" id="ARBA00004496"/>
    </source>
</evidence>
<protein>
    <submittedName>
        <fullName evidence="5">ESX secretion-associated protein EspG</fullName>
    </submittedName>
</protein>
<evidence type="ECO:0000313" key="5">
    <source>
        <dbReference type="EMBL" id="NMH94630.1"/>
    </source>
</evidence>